<evidence type="ECO:0000313" key="3">
    <source>
        <dbReference type="Proteomes" id="UP000001811"/>
    </source>
</evidence>
<name>A0A5F9DSY1_RABIT</name>
<dbReference type="GO" id="GO:0005739">
    <property type="term" value="C:mitochondrion"/>
    <property type="evidence" value="ECO:0007669"/>
    <property type="project" value="InterPro"/>
</dbReference>
<dbReference type="GeneTree" id="ENSGT00940000172076"/>
<keyword evidence="3" id="KW-1185">Reference proteome</keyword>
<dbReference type="InParanoid" id="A0A5F9DSY1"/>
<reference evidence="2 3" key="1">
    <citation type="journal article" date="2011" name="Nature">
        <title>A high-resolution map of human evolutionary constraint using 29 mammals.</title>
        <authorList>
            <person name="Lindblad-Toh K."/>
            <person name="Garber M."/>
            <person name="Zuk O."/>
            <person name="Lin M.F."/>
            <person name="Parker B.J."/>
            <person name="Washietl S."/>
            <person name="Kheradpour P."/>
            <person name="Ernst J."/>
            <person name="Jordan G."/>
            <person name="Mauceli E."/>
            <person name="Ward L.D."/>
            <person name="Lowe C.B."/>
            <person name="Holloway A.K."/>
            <person name="Clamp M."/>
            <person name="Gnerre S."/>
            <person name="Alfoldi J."/>
            <person name="Beal K."/>
            <person name="Chang J."/>
            <person name="Clawson H."/>
            <person name="Cuff J."/>
            <person name="Di Palma F."/>
            <person name="Fitzgerald S."/>
            <person name="Flicek P."/>
            <person name="Guttman M."/>
            <person name="Hubisz M.J."/>
            <person name="Jaffe D.B."/>
            <person name="Jungreis I."/>
            <person name="Kent W.J."/>
            <person name="Kostka D."/>
            <person name="Lara M."/>
            <person name="Martins A.L."/>
            <person name="Massingham T."/>
            <person name="Moltke I."/>
            <person name="Raney B.J."/>
            <person name="Rasmussen M.D."/>
            <person name="Robinson J."/>
            <person name="Stark A."/>
            <person name="Vilella A.J."/>
            <person name="Wen J."/>
            <person name="Xie X."/>
            <person name="Zody M.C."/>
            <person name="Baldwin J."/>
            <person name="Bloom T."/>
            <person name="Chin C.W."/>
            <person name="Heiman D."/>
            <person name="Nicol R."/>
            <person name="Nusbaum C."/>
            <person name="Young S."/>
            <person name="Wilkinson J."/>
            <person name="Worley K.C."/>
            <person name="Kovar C.L."/>
            <person name="Muzny D.M."/>
            <person name="Gibbs R.A."/>
            <person name="Cree A."/>
            <person name="Dihn H.H."/>
            <person name="Fowler G."/>
            <person name="Jhangiani S."/>
            <person name="Joshi V."/>
            <person name="Lee S."/>
            <person name="Lewis L.R."/>
            <person name="Nazareth L.V."/>
            <person name="Okwuonu G."/>
            <person name="Santibanez J."/>
            <person name="Warren W.C."/>
            <person name="Mardis E.R."/>
            <person name="Weinstock G.M."/>
            <person name="Wilson R.K."/>
            <person name="Delehaunty K."/>
            <person name="Dooling D."/>
            <person name="Fronik C."/>
            <person name="Fulton L."/>
            <person name="Fulton B."/>
            <person name="Graves T."/>
            <person name="Minx P."/>
            <person name="Sodergren E."/>
            <person name="Birney E."/>
            <person name="Margulies E.H."/>
            <person name="Herrero J."/>
            <person name="Green E.D."/>
            <person name="Haussler D."/>
            <person name="Siepel A."/>
            <person name="Goldman N."/>
            <person name="Pollard K.S."/>
            <person name="Pedersen J.S."/>
            <person name="Lander E.S."/>
            <person name="Kellis M."/>
        </authorList>
    </citation>
    <scope>NUCLEOTIDE SEQUENCE [LARGE SCALE GENOMIC DNA]</scope>
    <source>
        <strain evidence="2 3">Thorbecke inbred</strain>
    </source>
</reference>
<dbReference type="Proteomes" id="UP000001811">
    <property type="component" value="Chromosome 12"/>
</dbReference>
<evidence type="ECO:0000256" key="1">
    <source>
        <dbReference type="SAM" id="MobiDB-lite"/>
    </source>
</evidence>
<organism evidence="2 3">
    <name type="scientific">Oryctolagus cuniculus</name>
    <name type="common">Rabbit</name>
    <dbReference type="NCBI Taxonomy" id="9986"/>
    <lineage>
        <taxon>Eukaryota</taxon>
        <taxon>Metazoa</taxon>
        <taxon>Chordata</taxon>
        <taxon>Craniata</taxon>
        <taxon>Vertebrata</taxon>
        <taxon>Euteleostomi</taxon>
        <taxon>Mammalia</taxon>
        <taxon>Eutheria</taxon>
        <taxon>Euarchontoglires</taxon>
        <taxon>Glires</taxon>
        <taxon>Lagomorpha</taxon>
        <taxon>Leporidae</taxon>
        <taxon>Oryctolagus</taxon>
    </lineage>
</organism>
<sequence length="81" mass="9312">VVVTRMGLMRVQWLQRAPWNVVPLDTWTASHITRMCSLGSHPKTPGERATTKKYNMHVEDYKPYLNEGDTGNQAGRLDRNE</sequence>
<evidence type="ECO:0000313" key="2">
    <source>
        <dbReference type="Ensembl" id="ENSOCUP00000049519.1"/>
    </source>
</evidence>
<dbReference type="STRING" id="9986.ENSOCUP00000049519"/>
<dbReference type="InterPro" id="IPR008699">
    <property type="entry name" value="NDUFB8"/>
</dbReference>
<reference evidence="2" key="3">
    <citation type="submission" date="2025-09" db="UniProtKB">
        <authorList>
            <consortium name="Ensembl"/>
        </authorList>
    </citation>
    <scope>IDENTIFICATION</scope>
    <source>
        <strain evidence="2">Thorbecke</strain>
    </source>
</reference>
<feature type="region of interest" description="Disordered" evidence="1">
    <location>
        <begin position="61"/>
        <end position="81"/>
    </location>
</feature>
<dbReference type="SMR" id="A0A5F9DSY1"/>
<dbReference type="AlphaFoldDB" id="A0A5F9DSY1"/>
<dbReference type="Pfam" id="PF05821">
    <property type="entry name" value="NDUF_B8"/>
    <property type="match status" value="1"/>
</dbReference>
<dbReference type="Ensembl" id="ENSOCUT00000039018.1">
    <property type="protein sequence ID" value="ENSOCUP00000049519.1"/>
    <property type="gene ID" value="ENSOCUG00000038751.1"/>
</dbReference>
<reference evidence="2" key="2">
    <citation type="submission" date="2025-08" db="UniProtKB">
        <authorList>
            <consortium name="Ensembl"/>
        </authorList>
    </citation>
    <scope>IDENTIFICATION</scope>
    <source>
        <strain evidence="2">Thorbecke</strain>
    </source>
</reference>
<dbReference type="EMBL" id="AAGW02051933">
    <property type="status" value="NOT_ANNOTATED_CDS"/>
    <property type="molecule type" value="Genomic_DNA"/>
</dbReference>
<accession>A0A5F9DSY1</accession>
<proteinExistence type="predicted"/>
<protein>
    <submittedName>
        <fullName evidence="2">Uncharacterized protein</fullName>
    </submittedName>
</protein>